<dbReference type="PROSITE" id="PS51318">
    <property type="entry name" value="TAT"/>
    <property type="match status" value="1"/>
</dbReference>
<keyword evidence="1" id="KW-0472">Membrane</keyword>
<feature type="transmembrane region" description="Helical" evidence="1">
    <location>
        <begin position="12"/>
        <end position="34"/>
    </location>
</feature>
<dbReference type="EMBL" id="JBHRWN010000002">
    <property type="protein sequence ID" value="MFC3476878.1"/>
    <property type="molecule type" value="Genomic_DNA"/>
</dbReference>
<evidence type="ECO:0000313" key="3">
    <source>
        <dbReference type="Proteomes" id="UP001595660"/>
    </source>
</evidence>
<sequence length="267" mass="28789">MRDTPKLTRRRLLASVGTIGAGLGVAGTGTMALLSDEESSEDNSVTAGTLDLELGWVKYYHGRESRESTRRPDNGDGPIFQIGDLKPGDCGGGVIGIHVEDNPAYVWATVDVTDNAENGLEEPEEEAPGEDGKPVGELADEIQTVVKPHTYLAGSATLESESEQFVREDCPDEDDFEQDECYFIGSFAGLADAAEDGYLLDGGYGAFNSETQDFTAGSVYLINFHWWLPESVGNQIQGDELTFSLSFGAVQSRHVDTPENHNPFAGD</sequence>
<keyword evidence="1" id="KW-0812">Transmembrane</keyword>
<reference evidence="2 3" key="1">
    <citation type="journal article" date="2019" name="Int. J. Syst. Evol. Microbiol.">
        <title>The Global Catalogue of Microorganisms (GCM) 10K type strain sequencing project: providing services to taxonomists for standard genome sequencing and annotation.</title>
        <authorList>
            <consortium name="The Broad Institute Genomics Platform"/>
            <consortium name="The Broad Institute Genome Sequencing Center for Infectious Disease"/>
            <person name="Wu L."/>
            <person name="Ma J."/>
        </authorList>
    </citation>
    <scope>NUCLEOTIDE SEQUENCE [LARGE SCALE GENOMIC DNA]</scope>
    <source>
        <strain evidence="2 3">CGMCC 1.12562</strain>
    </source>
</reference>
<evidence type="ECO:0000256" key="1">
    <source>
        <dbReference type="SAM" id="Phobius"/>
    </source>
</evidence>
<dbReference type="GeneID" id="69117203"/>
<dbReference type="AlphaFoldDB" id="A0ABD5ND32"/>
<dbReference type="Proteomes" id="UP001595660">
    <property type="component" value="Unassembled WGS sequence"/>
</dbReference>
<accession>A0ABD5ND32</accession>
<comment type="caution">
    <text evidence="2">The sequence shown here is derived from an EMBL/GenBank/DDBJ whole genome shotgun (WGS) entry which is preliminary data.</text>
</comment>
<organism evidence="2 3">
    <name type="scientific">Halobacterium litoreum</name>
    <dbReference type="NCBI Taxonomy" id="2039234"/>
    <lineage>
        <taxon>Archaea</taxon>
        <taxon>Methanobacteriati</taxon>
        <taxon>Methanobacteriota</taxon>
        <taxon>Stenosarchaea group</taxon>
        <taxon>Halobacteria</taxon>
        <taxon>Halobacteriales</taxon>
        <taxon>Halobacteriaceae</taxon>
        <taxon>Halobacterium</taxon>
    </lineage>
</organism>
<dbReference type="InterPro" id="IPR006311">
    <property type="entry name" value="TAT_signal"/>
</dbReference>
<gene>
    <name evidence="2" type="ORF">ACFOKC_03985</name>
</gene>
<keyword evidence="3" id="KW-1185">Reference proteome</keyword>
<dbReference type="NCBIfam" id="TIGR04088">
    <property type="entry name" value="cognate_SipW"/>
    <property type="match status" value="1"/>
</dbReference>
<dbReference type="InterPro" id="IPR023833">
    <property type="entry name" value="Signal_pept_SipW-depend-type"/>
</dbReference>
<evidence type="ECO:0000313" key="2">
    <source>
        <dbReference type="EMBL" id="MFC3476878.1"/>
    </source>
</evidence>
<protein>
    <submittedName>
        <fullName evidence="2">SipW-dependent-type signal peptide-containing protein</fullName>
    </submittedName>
</protein>
<name>A0ABD5ND32_9EURY</name>
<keyword evidence="1" id="KW-1133">Transmembrane helix</keyword>
<dbReference type="RefSeq" id="WP_232571984.1">
    <property type="nucleotide sequence ID" value="NZ_CP089466.1"/>
</dbReference>
<proteinExistence type="predicted"/>